<dbReference type="Proteomes" id="UP000741013">
    <property type="component" value="Unassembled WGS sequence"/>
</dbReference>
<dbReference type="RefSeq" id="WP_209664200.1">
    <property type="nucleotide sequence ID" value="NZ_JAGGMS010000001.1"/>
</dbReference>
<proteinExistence type="inferred from homology"/>
<dbReference type="Gene3D" id="3.40.50.12780">
    <property type="entry name" value="N-terminal domain of ligase-like"/>
    <property type="match status" value="1"/>
</dbReference>
<evidence type="ECO:0000313" key="5">
    <source>
        <dbReference type="EMBL" id="MBP2180686.1"/>
    </source>
</evidence>
<evidence type="ECO:0000259" key="4">
    <source>
        <dbReference type="Pfam" id="PF13193"/>
    </source>
</evidence>
<organism evidence="5 6">
    <name type="scientific">Amycolatopsis magusensis</name>
    <dbReference type="NCBI Taxonomy" id="882444"/>
    <lineage>
        <taxon>Bacteria</taxon>
        <taxon>Bacillati</taxon>
        <taxon>Actinomycetota</taxon>
        <taxon>Actinomycetes</taxon>
        <taxon>Pseudonocardiales</taxon>
        <taxon>Pseudonocardiaceae</taxon>
        <taxon>Amycolatopsis</taxon>
    </lineage>
</organism>
<dbReference type="InterPro" id="IPR020845">
    <property type="entry name" value="AMP-binding_CS"/>
</dbReference>
<keyword evidence="2 5" id="KW-0436">Ligase</keyword>
<dbReference type="EMBL" id="JAGGMS010000001">
    <property type="protein sequence ID" value="MBP2180686.1"/>
    <property type="molecule type" value="Genomic_DNA"/>
</dbReference>
<protein>
    <submittedName>
        <fullName evidence="5">Acyl-CoA synthetase (AMP-forming)/AMP-acid ligase II</fullName>
    </submittedName>
</protein>
<evidence type="ECO:0000256" key="1">
    <source>
        <dbReference type="ARBA" id="ARBA00006432"/>
    </source>
</evidence>
<feature type="domain" description="AMP-binding enzyme C-terminal" evidence="4">
    <location>
        <begin position="361"/>
        <end position="433"/>
    </location>
</feature>
<dbReference type="Pfam" id="PF00501">
    <property type="entry name" value="AMP-binding"/>
    <property type="match status" value="1"/>
</dbReference>
<dbReference type="PANTHER" id="PTHR43201:SF5">
    <property type="entry name" value="MEDIUM-CHAIN ACYL-COA LIGASE ACSF2, MITOCHONDRIAL"/>
    <property type="match status" value="1"/>
</dbReference>
<evidence type="ECO:0000256" key="2">
    <source>
        <dbReference type="ARBA" id="ARBA00022598"/>
    </source>
</evidence>
<dbReference type="InterPro" id="IPR042099">
    <property type="entry name" value="ANL_N_sf"/>
</dbReference>
<dbReference type="SUPFAM" id="SSF56801">
    <property type="entry name" value="Acetyl-CoA synthetase-like"/>
    <property type="match status" value="1"/>
</dbReference>
<name>A0ABS4PPY9_9PSEU</name>
<comment type="similarity">
    <text evidence="1">Belongs to the ATP-dependent AMP-binding enzyme family.</text>
</comment>
<keyword evidence="6" id="KW-1185">Reference proteome</keyword>
<dbReference type="GO" id="GO:0016874">
    <property type="term" value="F:ligase activity"/>
    <property type="evidence" value="ECO:0007669"/>
    <property type="project" value="UniProtKB-KW"/>
</dbReference>
<dbReference type="PROSITE" id="PS00455">
    <property type="entry name" value="AMP_BINDING"/>
    <property type="match status" value="1"/>
</dbReference>
<evidence type="ECO:0000313" key="6">
    <source>
        <dbReference type="Proteomes" id="UP000741013"/>
    </source>
</evidence>
<accession>A0ABS4PPY9</accession>
<gene>
    <name evidence="5" type="ORF">JOM49_002212</name>
</gene>
<dbReference type="InterPro" id="IPR000873">
    <property type="entry name" value="AMP-dep_synth/lig_dom"/>
</dbReference>
<sequence>MSFFLSRVLEVFDEYAERVAFRHSCVDWTYADAGRRLRRLYAALPPLTGKTVAISAGNHPGAVLAQLAAQLRGARVLLIAASAAPADRRSALDAADAVLVDPAELDAEPVEITVPERAETVFTSGGTTGAPKLIRHSGTYEGMVHVFHPDPAGPNRILVVAPVSHLTGNAAVLGALLCGDTVVLHEGFESGAVIEALSADRITRFSLTPARLGALLDHPALAEADLGALRAISLGASPLPVHRLEQALAVFGPIVGQGYGLTEAPMIATITAAEYEGHPDRLASVGRIVPGMSARIDDHGEVLVQGLSLMDGYLHEPFEDDWLRTGDLGHFDDDGYLYLHGRADDVIVTGEHGTKVHPARVENALLTHPRVREAAVVGRSTPDGAVVHAVVVPDGTVTADDLRAHVLAELAQPHFVPATVEFAATLPLTHIGKLDRKRLLGVGHYLH</sequence>
<dbReference type="InterPro" id="IPR025110">
    <property type="entry name" value="AMP-bd_C"/>
</dbReference>
<dbReference type="InterPro" id="IPR045851">
    <property type="entry name" value="AMP-bd_C_sf"/>
</dbReference>
<dbReference type="Gene3D" id="3.30.300.30">
    <property type="match status" value="1"/>
</dbReference>
<feature type="domain" description="AMP-dependent synthetase/ligase" evidence="3">
    <location>
        <begin position="109"/>
        <end position="314"/>
    </location>
</feature>
<dbReference type="Pfam" id="PF13193">
    <property type="entry name" value="AMP-binding_C"/>
    <property type="match status" value="1"/>
</dbReference>
<reference evidence="5 6" key="1">
    <citation type="submission" date="2021-03" db="EMBL/GenBank/DDBJ databases">
        <title>Sequencing the genomes of 1000 actinobacteria strains.</title>
        <authorList>
            <person name="Klenk H.-P."/>
        </authorList>
    </citation>
    <scope>NUCLEOTIDE SEQUENCE [LARGE SCALE GENOMIC DNA]</scope>
    <source>
        <strain evidence="5 6">DSM 45510</strain>
    </source>
</reference>
<comment type="caution">
    <text evidence="5">The sequence shown here is derived from an EMBL/GenBank/DDBJ whole genome shotgun (WGS) entry which is preliminary data.</text>
</comment>
<dbReference type="PANTHER" id="PTHR43201">
    <property type="entry name" value="ACYL-COA SYNTHETASE"/>
    <property type="match status" value="1"/>
</dbReference>
<evidence type="ECO:0000259" key="3">
    <source>
        <dbReference type="Pfam" id="PF00501"/>
    </source>
</evidence>